<evidence type="ECO:0000313" key="6">
    <source>
        <dbReference type="Proteomes" id="UP000501518"/>
    </source>
</evidence>
<dbReference type="EMBL" id="CP035810">
    <property type="protein sequence ID" value="QIN28017.1"/>
    <property type="molecule type" value="Genomic_DNA"/>
</dbReference>
<keyword evidence="3" id="KW-0560">Oxidoreductase</keyword>
<dbReference type="SUPFAM" id="SSF52218">
    <property type="entry name" value="Flavoproteins"/>
    <property type="match status" value="1"/>
</dbReference>
<keyword evidence="2" id="KW-0288">FMN</keyword>
<dbReference type="PANTHER" id="PTHR43408:SF1">
    <property type="entry name" value="FMN REDUCTASE (NADPH)"/>
    <property type="match status" value="1"/>
</dbReference>
<accession>A0A6G8KT70</accession>
<evidence type="ECO:0000256" key="2">
    <source>
        <dbReference type="ARBA" id="ARBA00022643"/>
    </source>
</evidence>
<dbReference type="AlphaFoldDB" id="A0A6G8KT70"/>
<proteinExistence type="predicted"/>
<dbReference type="RefSeq" id="WP_165882579.1">
    <property type="nucleotide sequence ID" value="NZ_CP035810.1"/>
</dbReference>
<dbReference type="InterPro" id="IPR005025">
    <property type="entry name" value="FMN_Rdtase-like_dom"/>
</dbReference>
<evidence type="ECO:0000313" key="5">
    <source>
        <dbReference type="EMBL" id="QIN28017.1"/>
    </source>
</evidence>
<name>A0A6G8KT70_9MICO</name>
<keyword evidence="1" id="KW-0285">Flavoprotein</keyword>
<evidence type="ECO:0000259" key="4">
    <source>
        <dbReference type="Pfam" id="PF03358"/>
    </source>
</evidence>
<dbReference type="GO" id="GO:0016491">
    <property type="term" value="F:oxidoreductase activity"/>
    <property type="evidence" value="ECO:0007669"/>
    <property type="project" value="UniProtKB-KW"/>
</dbReference>
<dbReference type="KEGG" id="blut:EW640_00995"/>
<dbReference type="PANTHER" id="PTHR43408">
    <property type="entry name" value="FMN REDUCTASE (NADPH)"/>
    <property type="match status" value="1"/>
</dbReference>
<sequence>MPRIVLLNGSPSTRSSTEALLIHVADDLRMHGYDTTLMNLRSLPAEALLLARTDQPQLAAALTEVQAADALVVGTPVYQASYSGLLKTFCDMLPVGVLRGVPVLPLLTGGSDGHILALDHGLKPLLSTLGATSIAAGRFINSAHISAGAGVISPGAAAEVSGLTCTGWRRFRSFWFVCAGQRVGLGRGG</sequence>
<dbReference type="Gene3D" id="3.40.50.360">
    <property type="match status" value="1"/>
</dbReference>
<dbReference type="Proteomes" id="UP000501518">
    <property type="component" value="Chromosome"/>
</dbReference>
<dbReference type="InterPro" id="IPR029039">
    <property type="entry name" value="Flavoprotein-like_sf"/>
</dbReference>
<evidence type="ECO:0000256" key="3">
    <source>
        <dbReference type="ARBA" id="ARBA00023002"/>
    </source>
</evidence>
<protein>
    <submittedName>
        <fullName evidence="5">FMN reductase (NADPH)</fullName>
    </submittedName>
</protein>
<organism evidence="5 6">
    <name type="scientific">Brevibacterium luteolum</name>
    <dbReference type="NCBI Taxonomy" id="199591"/>
    <lineage>
        <taxon>Bacteria</taxon>
        <taxon>Bacillati</taxon>
        <taxon>Actinomycetota</taxon>
        <taxon>Actinomycetes</taxon>
        <taxon>Micrococcales</taxon>
        <taxon>Brevibacteriaceae</taxon>
        <taxon>Brevibacterium</taxon>
    </lineage>
</organism>
<feature type="domain" description="NADPH-dependent FMN reductase-like" evidence="4">
    <location>
        <begin position="2"/>
        <end position="140"/>
    </location>
</feature>
<dbReference type="InterPro" id="IPR051814">
    <property type="entry name" value="NAD(P)H-dep_FMN_reductase"/>
</dbReference>
<evidence type="ECO:0000256" key="1">
    <source>
        <dbReference type="ARBA" id="ARBA00022630"/>
    </source>
</evidence>
<dbReference type="Pfam" id="PF03358">
    <property type="entry name" value="FMN_red"/>
    <property type="match status" value="1"/>
</dbReference>
<reference evidence="5 6" key="1">
    <citation type="submission" date="2019-02" db="EMBL/GenBank/DDBJ databases">
        <title>Complete Genome Sequence and Methylome Analysis of Brevibacterium luteolum NEB1784.</title>
        <authorList>
            <person name="Fomenkov A."/>
            <person name="Roberts R.J."/>
        </authorList>
    </citation>
    <scope>NUCLEOTIDE SEQUENCE [LARGE SCALE GENOMIC DNA]</scope>
    <source>
        <strain evidence="5 6">NEB1784</strain>
    </source>
</reference>
<gene>
    <name evidence="5" type="ORF">EW640_00995</name>
</gene>